<dbReference type="EMBL" id="JAPMSZ010000010">
    <property type="protein sequence ID" value="KAJ5086881.1"/>
    <property type="molecule type" value="Genomic_DNA"/>
</dbReference>
<feature type="signal peptide" evidence="1">
    <location>
        <begin position="1"/>
        <end position="21"/>
    </location>
</feature>
<accession>A0A9W9JZ97</accession>
<reference evidence="2" key="2">
    <citation type="journal article" date="2023" name="IMA Fungus">
        <title>Comparative genomic study of the Penicillium genus elucidates a diverse pangenome and 15 lateral gene transfer events.</title>
        <authorList>
            <person name="Petersen C."/>
            <person name="Sorensen T."/>
            <person name="Nielsen M.R."/>
            <person name="Sondergaard T.E."/>
            <person name="Sorensen J.L."/>
            <person name="Fitzpatrick D.A."/>
            <person name="Frisvad J.C."/>
            <person name="Nielsen K.L."/>
        </authorList>
    </citation>
    <scope>NUCLEOTIDE SEQUENCE</scope>
    <source>
        <strain evidence="2">IBT 34128</strain>
    </source>
</reference>
<keyword evidence="3" id="KW-1185">Reference proteome</keyword>
<name>A0A9W9JZ97_9EURO</name>
<dbReference type="Proteomes" id="UP001141434">
    <property type="component" value="Unassembled WGS sequence"/>
</dbReference>
<evidence type="ECO:0000313" key="2">
    <source>
        <dbReference type="EMBL" id="KAJ5086881.1"/>
    </source>
</evidence>
<feature type="chain" id="PRO_5040797568" evidence="1">
    <location>
        <begin position="22"/>
        <end position="345"/>
    </location>
</feature>
<dbReference type="GeneID" id="81397882"/>
<evidence type="ECO:0000313" key="3">
    <source>
        <dbReference type="Proteomes" id="UP001141434"/>
    </source>
</evidence>
<dbReference type="RefSeq" id="XP_056509006.1">
    <property type="nucleotide sequence ID" value="XM_056658713.1"/>
</dbReference>
<reference evidence="2" key="1">
    <citation type="submission" date="2022-11" db="EMBL/GenBank/DDBJ databases">
        <authorList>
            <person name="Petersen C."/>
        </authorList>
    </citation>
    <scope>NUCLEOTIDE SEQUENCE</scope>
    <source>
        <strain evidence="2">IBT 34128</strain>
    </source>
</reference>
<proteinExistence type="predicted"/>
<organism evidence="2 3">
    <name type="scientific">Penicillium alfredii</name>
    <dbReference type="NCBI Taxonomy" id="1506179"/>
    <lineage>
        <taxon>Eukaryota</taxon>
        <taxon>Fungi</taxon>
        <taxon>Dikarya</taxon>
        <taxon>Ascomycota</taxon>
        <taxon>Pezizomycotina</taxon>
        <taxon>Eurotiomycetes</taxon>
        <taxon>Eurotiomycetidae</taxon>
        <taxon>Eurotiales</taxon>
        <taxon>Aspergillaceae</taxon>
        <taxon>Penicillium</taxon>
    </lineage>
</organism>
<dbReference type="AlphaFoldDB" id="A0A9W9JZ97"/>
<comment type="caution">
    <text evidence="2">The sequence shown here is derived from an EMBL/GenBank/DDBJ whole genome shotgun (WGS) entry which is preliminary data.</text>
</comment>
<gene>
    <name evidence="2" type="ORF">NUU61_008188</name>
</gene>
<evidence type="ECO:0000256" key="1">
    <source>
        <dbReference type="SAM" id="SignalP"/>
    </source>
</evidence>
<sequence length="345" mass="38788">MMVHAWSLFSVVLAYLTVLAATETLEVLQEWDTLATPDNFEIGTEIKGLKRPSDEYNDYKLYRQAIKGKNQRVKWPVEGVLPRPLPKLGHTRPDYDPSRKYRVHYVFPSKKQKEKNFPLRKWAEPQIEELLESSGVDLNMVAYTNTSIDVKNTGVGEQPWKFQMGFRGGWNRTMACSDATTEEFKDTDLNDLPDMIWVLAIESCMTDKEGGYDSPTFLATELYSRYTLAAAGAGPALQGPGMKAKDKTTTETDMVKIASDGIKDAGKKLIGGFLDAAKLMGKSTVGDVYEYLFGLNGKNWHKDVCGHPREDLISSLLDTNHLRIDWKQVFKACARHGATSWCPCV</sequence>
<protein>
    <submittedName>
        <fullName evidence="2">Uncharacterized protein</fullName>
    </submittedName>
</protein>
<keyword evidence="1" id="KW-0732">Signal</keyword>